<dbReference type="PANTHER" id="PTHR11106:SF111">
    <property type="entry name" value="MACRO DOMAIN-CONTAINING PROTEIN"/>
    <property type="match status" value="1"/>
</dbReference>
<dbReference type="Proteomes" id="UP000683360">
    <property type="component" value="Unassembled WGS sequence"/>
</dbReference>
<dbReference type="PANTHER" id="PTHR11106">
    <property type="entry name" value="GANGLIOSIDE INDUCED DIFFERENTIATION ASSOCIATED PROTEIN 2-RELATED"/>
    <property type="match status" value="1"/>
</dbReference>
<dbReference type="SMART" id="SM00506">
    <property type="entry name" value="A1pp"/>
    <property type="match status" value="1"/>
</dbReference>
<organism evidence="2 3">
    <name type="scientific">Mytilus edulis</name>
    <name type="common">Blue mussel</name>
    <dbReference type="NCBI Taxonomy" id="6550"/>
    <lineage>
        <taxon>Eukaryota</taxon>
        <taxon>Metazoa</taxon>
        <taxon>Spiralia</taxon>
        <taxon>Lophotrochozoa</taxon>
        <taxon>Mollusca</taxon>
        <taxon>Bivalvia</taxon>
        <taxon>Autobranchia</taxon>
        <taxon>Pteriomorphia</taxon>
        <taxon>Mytilida</taxon>
        <taxon>Mytiloidea</taxon>
        <taxon>Mytilidae</taxon>
        <taxon>Mytilinae</taxon>
        <taxon>Mytilus</taxon>
    </lineage>
</organism>
<evidence type="ECO:0000313" key="3">
    <source>
        <dbReference type="Proteomes" id="UP000683360"/>
    </source>
</evidence>
<comment type="caution">
    <text evidence="2">The sequence shown here is derived from an EMBL/GenBank/DDBJ whole genome shotgun (WGS) entry which is preliminary data.</text>
</comment>
<dbReference type="AlphaFoldDB" id="A0A8S3V239"/>
<dbReference type="InterPro" id="IPR002589">
    <property type="entry name" value="Macro_dom"/>
</dbReference>
<dbReference type="InterPro" id="IPR043472">
    <property type="entry name" value="Macro_dom-like"/>
</dbReference>
<name>A0A8S3V239_MYTED</name>
<keyword evidence="3" id="KW-1185">Reference proteome</keyword>
<dbReference type="PROSITE" id="PS51154">
    <property type="entry name" value="MACRO"/>
    <property type="match status" value="1"/>
</dbReference>
<dbReference type="Pfam" id="PF01661">
    <property type="entry name" value="Macro"/>
    <property type="match status" value="1"/>
</dbReference>
<feature type="domain" description="Macro" evidence="1">
    <location>
        <begin position="88"/>
        <end position="255"/>
    </location>
</feature>
<protein>
    <submittedName>
        <fullName evidence="2">Uncharacterized protein SSO2899,Uncharacterized protein Saci_1252</fullName>
    </submittedName>
</protein>
<sequence>MAETPSSDKKRLKKPNFSKDEELKYNFRLPHKLQEYERKFIELQNENGKLKYELKQREIKEVSDQSMKANSSQYSQEFSCAPLASQPSNEMTFKTPEGIVVKVYVGNILNLNVEAIVNAANENLMHGGGVADVISRAAGYKFQQESDEYIRRHGPISVGECCTTTAGNLQYKYVIHAVGPKWFDYPQDKRACAYDLKRTIESCFYAADALNLTSVALPAISSGRSYQRRMVDHMQVGVINDGWWITCRSELSTTNGGSHAGWSYQRRMVDHMQVGVINDGWWITCRSELSTTNGGSHAGRSSQRRMVDHMHIGVLNDGWWITCRSELLTTDGGSHGGWSISMNVGVMAVLLNDGNWQCR</sequence>
<accession>A0A8S3V239</accession>
<gene>
    <name evidence="2" type="ORF">MEDL_63429</name>
</gene>
<evidence type="ECO:0000259" key="1">
    <source>
        <dbReference type="PROSITE" id="PS51154"/>
    </source>
</evidence>
<dbReference type="OrthoDB" id="6155126at2759"/>
<dbReference type="EMBL" id="CAJPWZ010003099">
    <property type="protein sequence ID" value="CAG2251789.1"/>
    <property type="molecule type" value="Genomic_DNA"/>
</dbReference>
<dbReference type="CDD" id="cd02907">
    <property type="entry name" value="Macro_Af1521_BAL-like"/>
    <property type="match status" value="1"/>
</dbReference>
<proteinExistence type="predicted"/>
<dbReference type="Gene3D" id="3.40.220.10">
    <property type="entry name" value="Leucine Aminopeptidase, subunit E, domain 1"/>
    <property type="match status" value="1"/>
</dbReference>
<reference evidence="2" key="1">
    <citation type="submission" date="2021-03" db="EMBL/GenBank/DDBJ databases">
        <authorList>
            <person name="Bekaert M."/>
        </authorList>
    </citation>
    <scope>NUCLEOTIDE SEQUENCE</scope>
</reference>
<dbReference type="SUPFAM" id="SSF52949">
    <property type="entry name" value="Macro domain-like"/>
    <property type="match status" value="1"/>
</dbReference>
<evidence type="ECO:0000313" key="2">
    <source>
        <dbReference type="EMBL" id="CAG2251789.1"/>
    </source>
</evidence>